<dbReference type="GO" id="GO:0016236">
    <property type="term" value="P:macroautophagy"/>
    <property type="evidence" value="ECO:0007669"/>
    <property type="project" value="TreeGrafter"/>
</dbReference>
<dbReference type="PANTHER" id="PTHR10900:SF77">
    <property type="entry name" value="FI19380P1"/>
    <property type="match status" value="1"/>
</dbReference>
<evidence type="ECO:0000259" key="2">
    <source>
        <dbReference type="PROSITE" id="PS50213"/>
    </source>
</evidence>
<dbReference type="Pfam" id="PF02469">
    <property type="entry name" value="Fasciclin"/>
    <property type="match status" value="2"/>
</dbReference>
<evidence type="ECO:0000313" key="3">
    <source>
        <dbReference type="EMBL" id="CZR54248.1"/>
    </source>
</evidence>
<proteinExistence type="predicted"/>
<feature type="domain" description="FAS1" evidence="2">
    <location>
        <begin position="20"/>
        <end position="178"/>
    </location>
</feature>
<dbReference type="InterPro" id="IPR000782">
    <property type="entry name" value="FAS1_domain"/>
</dbReference>
<evidence type="ECO:0000313" key="4">
    <source>
        <dbReference type="Proteomes" id="UP000184330"/>
    </source>
</evidence>
<reference evidence="3 4" key="1">
    <citation type="submission" date="2016-03" db="EMBL/GenBank/DDBJ databases">
        <authorList>
            <person name="Ploux O."/>
        </authorList>
    </citation>
    <scope>NUCLEOTIDE SEQUENCE [LARGE SCALE GENOMIC DNA]</scope>
    <source>
        <strain evidence="3 4">UAMH 11012</strain>
    </source>
</reference>
<dbReference type="FunFam" id="2.30.180.10:FF:000032">
    <property type="entry name" value="Fasciclin domain-containing protein, putative"/>
    <property type="match status" value="1"/>
</dbReference>
<evidence type="ECO:0000256" key="1">
    <source>
        <dbReference type="SAM" id="SignalP"/>
    </source>
</evidence>
<feature type="chain" id="PRO_5009875178" evidence="1">
    <location>
        <begin position="18"/>
        <end position="382"/>
    </location>
</feature>
<dbReference type="InterPro" id="IPR050904">
    <property type="entry name" value="Adhesion/Biosynth-related"/>
</dbReference>
<dbReference type="EMBL" id="FJOG01000004">
    <property type="protein sequence ID" value="CZR54248.1"/>
    <property type="molecule type" value="Genomic_DNA"/>
</dbReference>
<dbReference type="PANTHER" id="PTHR10900">
    <property type="entry name" value="PERIOSTIN-RELATED"/>
    <property type="match status" value="1"/>
</dbReference>
<dbReference type="Proteomes" id="UP000184330">
    <property type="component" value="Unassembled WGS sequence"/>
</dbReference>
<protein>
    <submittedName>
        <fullName evidence="3">Related to TGF beta induced protein ig-h3</fullName>
    </submittedName>
</protein>
<name>A0A1L7WNB0_9HELO</name>
<feature type="domain" description="FAS1" evidence="2">
    <location>
        <begin position="180"/>
        <end position="311"/>
    </location>
</feature>
<accession>A0A1L7WNB0</accession>
<dbReference type="PROSITE" id="PS50213">
    <property type="entry name" value="FAS1"/>
    <property type="match status" value="2"/>
</dbReference>
<dbReference type="AlphaFoldDB" id="A0A1L7WNB0"/>
<feature type="signal peptide" evidence="1">
    <location>
        <begin position="1"/>
        <end position="17"/>
    </location>
</feature>
<dbReference type="Gene3D" id="2.30.180.10">
    <property type="entry name" value="FAS1 domain"/>
    <property type="match status" value="2"/>
</dbReference>
<gene>
    <name evidence="3" type="ORF">PAC_04131</name>
</gene>
<dbReference type="GO" id="GO:0000329">
    <property type="term" value="C:fungal-type vacuole membrane"/>
    <property type="evidence" value="ECO:0007669"/>
    <property type="project" value="TreeGrafter"/>
</dbReference>
<organism evidence="3 4">
    <name type="scientific">Phialocephala subalpina</name>
    <dbReference type="NCBI Taxonomy" id="576137"/>
    <lineage>
        <taxon>Eukaryota</taxon>
        <taxon>Fungi</taxon>
        <taxon>Dikarya</taxon>
        <taxon>Ascomycota</taxon>
        <taxon>Pezizomycotina</taxon>
        <taxon>Leotiomycetes</taxon>
        <taxon>Helotiales</taxon>
        <taxon>Mollisiaceae</taxon>
        <taxon>Phialocephala</taxon>
        <taxon>Phialocephala fortinii species complex</taxon>
    </lineage>
</organism>
<dbReference type="SUPFAM" id="SSF82153">
    <property type="entry name" value="FAS1 domain"/>
    <property type="match status" value="2"/>
</dbReference>
<sequence>MRLKNLLPIALASLATAQNMSLAQALASQNATLSTLNSLLAGQPQLLKTLSSARNITLIAPSNTAFSNFLADPANKAAANDSNTLTQVLQYHVLSGTIAASAFTNTQQFIRTMLMGSSSNGTTNATTTLSTVTRGQVVGGMTTGNKVVIMSGLKQISTVQTANIMFTGGVMHIVDTVLTVPQPPSNSAVNSSLTSLAGALKSTNLLTAIDSLKDVTIFAPSNDAFAAISSDTSTLTTQQLAGILKYHVINGSVAYSSLITTSLANQSFPTLSGGSVNVRVEDSKVFVNSAQVTITDILVSNGVIHVLDNVLNPANTTALPIPMATSQPIAFADVSTSTSRLTASTAAPSVTASKAGAVRAIESGVGVAGMAALFGMVAVAGL</sequence>
<dbReference type="STRING" id="576137.A0A1L7WNB0"/>
<keyword evidence="4" id="KW-1185">Reference proteome</keyword>
<dbReference type="OrthoDB" id="286301at2759"/>
<dbReference type="SMART" id="SM00554">
    <property type="entry name" value="FAS1"/>
    <property type="match status" value="2"/>
</dbReference>
<dbReference type="InterPro" id="IPR036378">
    <property type="entry name" value="FAS1_dom_sf"/>
</dbReference>
<keyword evidence="1" id="KW-0732">Signal</keyword>